<name>A0ABQ0DAJ1_9EUKA</name>
<proteinExistence type="predicted"/>
<evidence type="ECO:0000313" key="1">
    <source>
        <dbReference type="EMBL" id="GAB1219878.1"/>
    </source>
</evidence>
<dbReference type="EMBL" id="BAAFRS010000046">
    <property type="protein sequence ID" value="GAB1219878.1"/>
    <property type="molecule type" value="Genomic_DNA"/>
</dbReference>
<accession>A0ABQ0DAJ1</accession>
<keyword evidence="2" id="KW-1185">Reference proteome</keyword>
<reference evidence="1 2" key="1">
    <citation type="journal article" date="2019" name="PLoS Negl. Trop. Dis.">
        <title>Whole genome sequencing of Entamoeba nuttalli reveals mammalian host-related molecular signatures and a novel octapeptide-repeat surface protein.</title>
        <authorList>
            <person name="Tanaka M."/>
            <person name="Makiuchi T."/>
            <person name="Komiyama T."/>
            <person name="Shiina T."/>
            <person name="Osaki K."/>
            <person name="Tachibana H."/>
        </authorList>
    </citation>
    <scope>NUCLEOTIDE SEQUENCE [LARGE SCALE GENOMIC DNA]</scope>
    <source>
        <strain evidence="1 2">P19-061405</strain>
    </source>
</reference>
<dbReference type="Proteomes" id="UP001628156">
    <property type="component" value="Unassembled WGS sequence"/>
</dbReference>
<comment type="caution">
    <text evidence="1">The sequence shown here is derived from an EMBL/GenBank/DDBJ whole genome shotgun (WGS) entry which is preliminary data.</text>
</comment>
<evidence type="ECO:0000313" key="2">
    <source>
        <dbReference type="Proteomes" id="UP001628156"/>
    </source>
</evidence>
<sequence>MTSQHQDIFNSSCSLSTYYSDYYPYQQGFANSLSFSYSMSLPPGTYSPLLVVTPMHTPMVEDEEKSINQQQTNLSSTNTVEQDVFVFEEQIEYSNLLRQSTIPIFVNPSSIQNNIEIKDEIDDFIVGSLDEECTFEDNILSEESSENNDDDREGLQNGEECQLIQEIFDRLCQLKRDGEERNKILQSIIEHQK</sequence>
<gene>
    <name evidence="1" type="ORF">ENUP19_0046G0024</name>
</gene>
<protein>
    <submittedName>
        <fullName evidence="1">Uncharacterized protein</fullName>
    </submittedName>
</protein>
<organism evidence="1 2">
    <name type="scientific">Entamoeba nuttalli</name>
    <dbReference type="NCBI Taxonomy" id="412467"/>
    <lineage>
        <taxon>Eukaryota</taxon>
        <taxon>Amoebozoa</taxon>
        <taxon>Evosea</taxon>
        <taxon>Archamoebae</taxon>
        <taxon>Mastigamoebida</taxon>
        <taxon>Entamoebidae</taxon>
        <taxon>Entamoeba</taxon>
    </lineage>
</organism>